<dbReference type="InParanoid" id="A0A6P7KX78"/>
<evidence type="ECO:0000256" key="4">
    <source>
        <dbReference type="ARBA" id="ARBA00022859"/>
    </source>
</evidence>
<name>A0A6P7KX78_BETSP</name>
<dbReference type="SMART" id="SM00409">
    <property type="entry name" value="IG"/>
    <property type="match status" value="2"/>
</dbReference>
<feature type="chain" id="PRO_5027670350" evidence="9">
    <location>
        <begin position="30"/>
        <end position="344"/>
    </location>
</feature>
<dbReference type="SUPFAM" id="SSF48726">
    <property type="entry name" value="Immunoglobulin"/>
    <property type="match status" value="2"/>
</dbReference>
<protein>
    <submittedName>
        <fullName evidence="12">Uncharacterized protein LOC114844139</fullName>
    </submittedName>
</protein>
<dbReference type="Pfam" id="PF07686">
    <property type="entry name" value="V-set"/>
    <property type="match status" value="2"/>
</dbReference>
<dbReference type="SMART" id="SM00406">
    <property type="entry name" value="IGv"/>
    <property type="match status" value="2"/>
</dbReference>
<dbReference type="PROSITE" id="PS50835">
    <property type="entry name" value="IG_LIKE"/>
    <property type="match status" value="2"/>
</dbReference>
<dbReference type="KEGG" id="bspl:114844139"/>
<comment type="subcellular location">
    <subcellularLocation>
        <location evidence="1">Cell membrane</location>
    </subcellularLocation>
</comment>
<dbReference type="AlphaFoldDB" id="A0A6P7KX78"/>
<evidence type="ECO:0000259" key="10">
    <source>
        <dbReference type="PROSITE" id="PS50835"/>
    </source>
</evidence>
<evidence type="ECO:0000256" key="1">
    <source>
        <dbReference type="ARBA" id="ARBA00004236"/>
    </source>
</evidence>
<dbReference type="GO" id="GO:0002376">
    <property type="term" value="P:immune system process"/>
    <property type="evidence" value="ECO:0007669"/>
    <property type="project" value="UniProtKB-KW"/>
</dbReference>
<dbReference type="InterPro" id="IPR013783">
    <property type="entry name" value="Ig-like_fold"/>
</dbReference>
<evidence type="ECO:0000256" key="8">
    <source>
        <dbReference type="SAM" id="Phobius"/>
    </source>
</evidence>
<keyword evidence="5 8" id="KW-0472">Membrane</keyword>
<keyword evidence="3 9" id="KW-0732">Signal</keyword>
<evidence type="ECO:0000256" key="7">
    <source>
        <dbReference type="ARBA" id="ARBA00023180"/>
    </source>
</evidence>
<dbReference type="GeneID" id="114844139"/>
<accession>A0A6P7KX78</accession>
<keyword evidence="6" id="KW-1015">Disulfide bond</keyword>
<gene>
    <name evidence="12" type="primary">LOC114844139</name>
</gene>
<feature type="domain" description="Ig-like" evidence="10">
    <location>
        <begin position="26"/>
        <end position="120"/>
    </location>
</feature>
<evidence type="ECO:0000313" key="11">
    <source>
        <dbReference type="Proteomes" id="UP000515150"/>
    </source>
</evidence>
<keyword evidence="8" id="KW-1133">Transmembrane helix</keyword>
<feature type="domain" description="Ig-like" evidence="10">
    <location>
        <begin position="146"/>
        <end position="236"/>
    </location>
</feature>
<sequence length="344" mass="38788">MTASGSFVRLTSLFLWSIVQLTSLTPSSSVDQWSFLSVNVGDNVTLPCFYKDDVAVRLFWYKQHMGQKPVLISTFFKYNVDVIFNGEFNRNPRFILDHENGKNDLKIINVRALDSANYYCLRYFSNELEFLATITVVVMNSDLIMPALVHQSVSGSIQPGGSVTLNCTVQTGNCDGQHSVYWFKDSGEAHPRVIYTHGERNDQCERKPDTRTHTCVYNVQINHVDRSDAGNYYCAVASCGHILFGNGTKLDFKDEGSDHVWVYVLSGALTFTTLVVVILTFLYKTKNFHTTETQTAISAPSTTKPEIYDDDDLQYAAVSVNLSTRSRTQRNNMPSECVYSSMKQ</sequence>
<organism evidence="11 12">
    <name type="scientific">Betta splendens</name>
    <name type="common">Siamese fighting fish</name>
    <dbReference type="NCBI Taxonomy" id="158456"/>
    <lineage>
        <taxon>Eukaryota</taxon>
        <taxon>Metazoa</taxon>
        <taxon>Chordata</taxon>
        <taxon>Craniata</taxon>
        <taxon>Vertebrata</taxon>
        <taxon>Euteleostomi</taxon>
        <taxon>Actinopterygii</taxon>
        <taxon>Neopterygii</taxon>
        <taxon>Teleostei</taxon>
        <taxon>Neoteleostei</taxon>
        <taxon>Acanthomorphata</taxon>
        <taxon>Anabantaria</taxon>
        <taxon>Anabantiformes</taxon>
        <taxon>Anabantoidei</taxon>
        <taxon>Osphronemidae</taxon>
        <taxon>Betta</taxon>
    </lineage>
</organism>
<keyword evidence="2" id="KW-1003">Cell membrane</keyword>
<dbReference type="InterPro" id="IPR003599">
    <property type="entry name" value="Ig_sub"/>
</dbReference>
<dbReference type="Gene3D" id="2.60.40.10">
    <property type="entry name" value="Immunoglobulins"/>
    <property type="match status" value="2"/>
</dbReference>
<dbReference type="OrthoDB" id="6370831at2759"/>
<dbReference type="InterPro" id="IPR036179">
    <property type="entry name" value="Ig-like_dom_sf"/>
</dbReference>
<keyword evidence="11" id="KW-1185">Reference proteome</keyword>
<dbReference type="GO" id="GO:0005886">
    <property type="term" value="C:plasma membrane"/>
    <property type="evidence" value="ECO:0007669"/>
    <property type="project" value="UniProtKB-SubCell"/>
</dbReference>
<dbReference type="Proteomes" id="UP000515150">
    <property type="component" value="Chromosome 2"/>
</dbReference>
<dbReference type="PANTHER" id="PTHR19433:SF111">
    <property type="entry name" value="T CELL RECEPTOR ALPHA VARIABLE 4"/>
    <property type="match status" value="1"/>
</dbReference>
<keyword evidence="7" id="KW-0325">Glycoprotein</keyword>
<evidence type="ECO:0000256" key="5">
    <source>
        <dbReference type="ARBA" id="ARBA00023136"/>
    </source>
</evidence>
<dbReference type="GO" id="GO:0009617">
    <property type="term" value="P:response to bacterium"/>
    <property type="evidence" value="ECO:0007669"/>
    <property type="project" value="TreeGrafter"/>
</dbReference>
<evidence type="ECO:0000256" key="3">
    <source>
        <dbReference type="ARBA" id="ARBA00022729"/>
    </source>
</evidence>
<evidence type="ECO:0000256" key="2">
    <source>
        <dbReference type="ARBA" id="ARBA00022475"/>
    </source>
</evidence>
<keyword evidence="8" id="KW-0812">Transmembrane</keyword>
<dbReference type="InterPro" id="IPR052051">
    <property type="entry name" value="TCR_complex_component"/>
</dbReference>
<dbReference type="InterPro" id="IPR013106">
    <property type="entry name" value="Ig_V-set"/>
</dbReference>
<feature type="signal peptide" evidence="9">
    <location>
        <begin position="1"/>
        <end position="29"/>
    </location>
</feature>
<dbReference type="RefSeq" id="XP_028987083.1">
    <property type="nucleotide sequence ID" value="XM_029131250.3"/>
</dbReference>
<feature type="transmembrane region" description="Helical" evidence="8">
    <location>
        <begin position="260"/>
        <end position="283"/>
    </location>
</feature>
<dbReference type="InterPro" id="IPR007110">
    <property type="entry name" value="Ig-like_dom"/>
</dbReference>
<evidence type="ECO:0000256" key="9">
    <source>
        <dbReference type="SAM" id="SignalP"/>
    </source>
</evidence>
<keyword evidence="4" id="KW-0391">Immunity</keyword>
<evidence type="ECO:0000256" key="6">
    <source>
        <dbReference type="ARBA" id="ARBA00023157"/>
    </source>
</evidence>
<proteinExistence type="predicted"/>
<reference evidence="12" key="1">
    <citation type="submission" date="2025-08" db="UniProtKB">
        <authorList>
            <consortium name="RefSeq"/>
        </authorList>
    </citation>
    <scope>IDENTIFICATION</scope>
</reference>
<dbReference type="PANTHER" id="PTHR19433">
    <property type="entry name" value="T-CELL RECEPTOR ALPHA CHAIN V REGION-RELATED"/>
    <property type="match status" value="1"/>
</dbReference>
<evidence type="ECO:0000313" key="12">
    <source>
        <dbReference type="RefSeq" id="XP_028987083.1"/>
    </source>
</evidence>